<protein>
    <submittedName>
        <fullName evidence="3">Uncharacterized protein</fullName>
    </submittedName>
</protein>
<dbReference type="EMBL" id="JAKCXM010002700">
    <property type="protein sequence ID" value="KAJ0390035.1"/>
    <property type="molecule type" value="Genomic_DNA"/>
</dbReference>
<evidence type="ECO:0000256" key="2">
    <source>
        <dbReference type="SAM" id="SignalP"/>
    </source>
</evidence>
<dbReference type="Proteomes" id="UP001209570">
    <property type="component" value="Unassembled WGS sequence"/>
</dbReference>
<keyword evidence="4" id="KW-1185">Reference proteome</keyword>
<proteinExistence type="predicted"/>
<comment type="caution">
    <text evidence="3">The sequence shown here is derived from an EMBL/GenBank/DDBJ whole genome shotgun (WGS) entry which is preliminary data.</text>
</comment>
<feature type="region of interest" description="Disordered" evidence="1">
    <location>
        <begin position="21"/>
        <end position="70"/>
    </location>
</feature>
<evidence type="ECO:0000313" key="3">
    <source>
        <dbReference type="EMBL" id="KAJ0390035.1"/>
    </source>
</evidence>
<dbReference type="AlphaFoldDB" id="A0AAD5Q4A8"/>
<feature type="compositionally biased region" description="Pro residues" evidence="1">
    <location>
        <begin position="38"/>
        <end position="55"/>
    </location>
</feature>
<name>A0AAD5Q4A8_PYTIN</name>
<feature type="chain" id="PRO_5042027856" evidence="2">
    <location>
        <begin position="21"/>
        <end position="194"/>
    </location>
</feature>
<accession>A0AAD5Q4A8</accession>
<organism evidence="3 4">
    <name type="scientific">Pythium insidiosum</name>
    <name type="common">Pythiosis disease agent</name>
    <dbReference type="NCBI Taxonomy" id="114742"/>
    <lineage>
        <taxon>Eukaryota</taxon>
        <taxon>Sar</taxon>
        <taxon>Stramenopiles</taxon>
        <taxon>Oomycota</taxon>
        <taxon>Peronosporomycetes</taxon>
        <taxon>Pythiales</taxon>
        <taxon>Pythiaceae</taxon>
        <taxon>Pythium</taxon>
    </lineage>
</organism>
<gene>
    <name evidence="3" type="ORF">P43SY_010720</name>
</gene>
<keyword evidence="2" id="KW-0732">Signal</keyword>
<evidence type="ECO:0000256" key="1">
    <source>
        <dbReference type="SAM" id="MobiDB-lite"/>
    </source>
</evidence>
<feature type="signal peptide" evidence="2">
    <location>
        <begin position="1"/>
        <end position="20"/>
    </location>
</feature>
<reference evidence="3" key="1">
    <citation type="submission" date="2021-12" db="EMBL/GenBank/DDBJ databases">
        <title>Prjna785345.</title>
        <authorList>
            <person name="Rujirawat T."/>
            <person name="Krajaejun T."/>
        </authorList>
    </citation>
    <scope>NUCLEOTIDE SEQUENCE</scope>
    <source>
        <strain evidence="3">Pi057C3</strain>
    </source>
</reference>
<sequence length="194" mass="20240">MRISQLLVVVAALATAHVAAQEPTIPPPPPANTNSPGSAPPPPNGPPGQPAPGQPGQPATGQPPQSPVPGSVIEVFECAAAQLSIGATAEAKCVGDESKKFSYLQPSVPDSPSLTVKYGRAPNPPNQALEIFKADYNDKLTDIQFLGLPTINATLSFPQDVFEGVVNLNQLAFHDVKFKSSNVIFRGLSKLTSL</sequence>
<evidence type="ECO:0000313" key="4">
    <source>
        <dbReference type="Proteomes" id="UP001209570"/>
    </source>
</evidence>